<dbReference type="Proteomes" id="UP001140562">
    <property type="component" value="Unassembled WGS sequence"/>
</dbReference>
<comment type="caution">
    <text evidence="5">The sequence shown here is derived from an EMBL/GenBank/DDBJ whole genome shotgun (WGS) entry which is preliminary data.</text>
</comment>
<keyword evidence="6" id="KW-1185">Reference proteome</keyword>
<dbReference type="PANTHER" id="PTHR43283:SF17">
    <property type="entry name" value="(LOVD), PUTATIVE (AFU_ORTHOLOGUE AFUA_5G00920)-RELATED"/>
    <property type="match status" value="1"/>
</dbReference>
<proteinExistence type="inferred from homology"/>
<evidence type="ECO:0000256" key="3">
    <source>
        <dbReference type="SAM" id="MobiDB-lite"/>
    </source>
</evidence>
<reference evidence="5" key="1">
    <citation type="submission" date="2022-10" db="EMBL/GenBank/DDBJ databases">
        <title>Tapping the CABI collections for fungal endophytes: first genome assemblies for Collariella, Neodidymelliopsis, Ascochyta clinopodiicola, Didymella pomorum, Didymosphaeria variabile, Neocosmospora piperis and Neocucurbitaria cava.</title>
        <authorList>
            <person name="Hill R."/>
        </authorList>
    </citation>
    <scope>NUCLEOTIDE SEQUENCE</scope>
    <source>
        <strain evidence="5">IMI 360193</strain>
    </source>
</reference>
<evidence type="ECO:0000256" key="2">
    <source>
        <dbReference type="ARBA" id="ARBA00022801"/>
    </source>
</evidence>
<dbReference type="GO" id="GO:0016787">
    <property type="term" value="F:hydrolase activity"/>
    <property type="evidence" value="ECO:0007669"/>
    <property type="project" value="UniProtKB-KW"/>
</dbReference>
<evidence type="ECO:0000256" key="1">
    <source>
        <dbReference type="ARBA" id="ARBA00009009"/>
    </source>
</evidence>
<sequence length="398" mass="43537">METFEAFLDNATSKANMIPGAVMAVVDQHGNYVYKKVSGTNGVGEDAPSLGFDSTFFVASCTKLITSIAALQLVEKGFITLDEPLDQYLPELTSQPIVSQTADGQLKTDQATLPVTLRALVTHSSGATYDWLDPVLYAWHASQGHPVPTVALDGDVLKGHSYPRRYESGTSWNYSGGLDWASLLVERLSGTDFEEYVEAHIAKPLDIQTFTWHLSRKPQVAEKLMRMSSRSEDGGLTDGPNPFSPEPSKETGGLGLYSNVHDYTRVLSDLLKDSPVLLSKPTVDQIFTPQFAPGSSALRDMRALGEFAYQCSLDDSMEGVAANQGLAGLLVEEDVARENYSRPAGTLSWSGLPNLAWSINRERGLATFFATQVSPWADRKTWDVVARFETAVWRNLSA</sequence>
<dbReference type="EMBL" id="JAPEUV010000082">
    <property type="protein sequence ID" value="KAJ4334160.1"/>
    <property type="molecule type" value="Genomic_DNA"/>
</dbReference>
<comment type="similarity">
    <text evidence="1">Belongs to the class-A beta-lactamase family.</text>
</comment>
<accession>A0A9W9BXY7</accession>
<feature type="region of interest" description="Disordered" evidence="3">
    <location>
        <begin position="228"/>
        <end position="251"/>
    </location>
</feature>
<name>A0A9W9BXY7_9PLEO</name>
<gene>
    <name evidence="5" type="ORF">N0V87_007104</name>
</gene>
<organism evidence="5 6">
    <name type="scientific">Didymella glomerata</name>
    <dbReference type="NCBI Taxonomy" id="749621"/>
    <lineage>
        <taxon>Eukaryota</taxon>
        <taxon>Fungi</taxon>
        <taxon>Dikarya</taxon>
        <taxon>Ascomycota</taxon>
        <taxon>Pezizomycotina</taxon>
        <taxon>Dothideomycetes</taxon>
        <taxon>Pleosporomycetidae</taxon>
        <taxon>Pleosporales</taxon>
        <taxon>Pleosporineae</taxon>
        <taxon>Didymellaceae</taxon>
        <taxon>Didymella</taxon>
    </lineage>
</organism>
<dbReference type="InterPro" id="IPR001466">
    <property type="entry name" value="Beta-lactam-related"/>
</dbReference>
<dbReference type="PANTHER" id="PTHR43283">
    <property type="entry name" value="BETA-LACTAMASE-RELATED"/>
    <property type="match status" value="1"/>
</dbReference>
<keyword evidence="2" id="KW-0378">Hydrolase</keyword>
<dbReference type="InterPro" id="IPR050789">
    <property type="entry name" value="Diverse_Enzym_Activities"/>
</dbReference>
<evidence type="ECO:0000313" key="5">
    <source>
        <dbReference type="EMBL" id="KAJ4334160.1"/>
    </source>
</evidence>
<dbReference type="Pfam" id="PF00144">
    <property type="entry name" value="Beta-lactamase"/>
    <property type="match status" value="1"/>
</dbReference>
<dbReference type="AlphaFoldDB" id="A0A9W9BXY7"/>
<evidence type="ECO:0000259" key="4">
    <source>
        <dbReference type="Pfam" id="PF00144"/>
    </source>
</evidence>
<protein>
    <recommendedName>
        <fullName evidence="4">Beta-lactamase-related domain-containing protein</fullName>
    </recommendedName>
</protein>
<dbReference type="InterPro" id="IPR012338">
    <property type="entry name" value="Beta-lactam/transpept-like"/>
</dbReference>
<dbReference type="SUPFAM" id="SSF56601">
    <property type="entry name" value="beta-lactamase/transpeptidase-like"/>
    <property type="match status" value="1"/>
</dbReference>
<feature type="domain" description="Beta-lactamase-related" evidence="4">
    <location>
        <begin position="16"/>
        <end position="381"/>
    </location>
</feature>
<evidence type="ECO:0000313" key="6">
    <source>
        <dbReference type="Proteomes" id="UP001140562"/>
    </source>
</evidence>
<dbReference type="Gene3D" id="3.40.710.10">
    <property type="entry name" value="DD-peptidase/beta-lactamase superfamily"/>
    <property type="match status" value="1"/>
</dbReference>
<dbReference type="OrthoDB" id="428260at2759"/>